<keyword evidence="3" id="KW-1185">Reference proteome</keyword>
<organism evidence="2 3">
    <name type="scientific">[Myrmecia] bisecta</name>
    <dbReference type="NCBI Taxonomy" id="41462"/>
    <lineage>
        <taxon>Eukaryota</taxon>
        <taxon>Viridiplantae</taxon>
        <taxon>Chlorophyta</taxon>
        <taxon>core chlorophytes</taxon>
        <taxon>Trebouxiophyceae</taxon>
        <taxon>Trebouxiales</taxon>
        <taxon>Trebouxiaceae</taxon>
        <taxon>Myrmecia</taxon>
    </lineage>
</organism>
<dbReference type="Proteomes" id="UP001489004">
    <property type="component" value="Unassembled WGS sequence"/>
</dbReference>
<evidence type="ECO:0000313" key="3">
    <source>
        <dbReference type="Proteomes" id="UP001489004"/>
    </source>
</evidence>
<name>A0AAW1Q4Z6_9CHLO</name>
<comment type="caution">
    <text evidence="2">The sequence shown here is derived from an EMBL/GenBank/DDBJ whole genome shotgun (WGS) entry which is preliminary data.</text>
</comment>
<dbReference type="AlphaFoldDB" id="A0AAW1Q4Z6"/>
<sequence>MRSRPMRPALPRQKRCLSRLLALSLQGVSDIRARVHHPQHSSLLPAERGHLAELLDAALASLRSGMHSEACSDSDSDDRLSIDGSQASSSKSEDESDGRLSVDAEITDSKLFLEGQALADPAWPQGHAKRRLHLDLVAVVLYMSRQACL</sequence>
<evidence type="ECO:0000256" key="1">
    <source>
        <dbReference type="SAM" id="MobiDB-lite"/>
    </source>
</evidence>
<evidence type="ECO:0000313" key="2">
    <source>
        <dbReference type="EMBL" id="KAK9815915.1"/>
    </source>
</evidence>
<protein>
    <submittedName>
        <fullName evidence="2">Uncharacterized protein</fullName>
    </submittedName>
</protein>
<reference evidence="2 3" key="1">
    <citation type="journal article" date="2024" name="Nat. Commun.">
        <title>Phylogenomics reveals the evolutionary origins of lichenization in chlorophyte algae.</title>
        <authorList>
            <person name="Puginier C."/>
            <person name="Libourel C."/>
            <person name="Otte J."/>
            <person name="Skaloud P."/>
            <person name="Haon M."/>
            <person name="Grisel S."/>
            <person name="Petersen M."/>
            <person name="Berrin J.G."/>
            <person name="Delaux P.M."/>
            <person name="Dal Grande F."/>
            <person name="Keller J."/>
        </authorList>
    </citation>
    <scope>NUCLEOTIDE SEQUENCE [LARGE SCALE GENOMIC DNA]</scope>
    <source>
        <strain evidence="2 3">SAG 2043</strain>
    </source>
</reference>
<gene>
    <name evidence="2" type="ORF">WJX72_011917</name>
</gene>
<feature type="compositionally biased region" description="Basic and acidic residues" evidence="1">
    <location>
        <begin position="91"/>
        <end position="100"/>
    </location>
</feature>
<proteinExistence type="predicted"/>
<dbReference type="EMBL" id="JALJOR010000006">
    <property type="protein sequence ID" value="KAK9815915.1"/>
    <property type="molecule type" value="Genomic_DNA"/>
</dbReference>
<feature type="region of interest" description="Disordered" evidence="1">
    <location>
        <begin position="66"/>
        <end position="100"/>
    </location>
</feature>
<accession>A0AAW1Q4Z6</accession>